<dbReference type="InterPro" id="IPR050736">
    <property type="entry name" value="Sensor_HK_Regulatory"/>
</dbReference>
<feature type="non-terminal residue" evidence="7">
    <location>
        <position position="1"/>
    </location>
</feature>
<dbReference type="SMART" id="SM00387">
    <property type="entry name" value="HATPase_c"/>
    <property type="match status" value="1"/>
</dbReference>
<dbReference type="PROSITE" id="PS50109">
    <property type="entry name" value="HIS_KIN"/>
    <property type="match status" value="1"/>
</dbReference>
<comment type="catalytic activity">
    <reaction evidence="1">
        <text>ATP + protein L-histidine = ADP + protein N-phospho-L-histidine.</text>
        <dbReference type="EC" id="2.7.13.3"/>
    </reaction>
</comment>
<accession>X1M4R1</accession>
<dbReference type="InterPro" id="IPR005467">
    <property type="entry name" value="His_kinase_dom"/>
</dbReference>
<keyword evidence="3" id="KW-0808">Transferase</keyword>
<dbReference type="GO" id="GO:0004673">
    <property type="term" value="F:protein histidine kinase activity"/>
    <property type="evidence" value="ECO:0007669"/>
    <property type="project" value="UniProtKB-EC"/>
</dbReference>
<name>X1M4R1_9ZZZZ</name>
<evidence type="ECO:0000256" key="5">
    <source>
        <dbReference type="ARBA" id="ARBA00023012"/>
    </source>
</evidence>
<comment type="caution">
    <text evidence="7">The sequence shown here is derived from an EMBL/GenBank/DDBJ whole genome shotgun (WGS) entry which is preliminary data.</text>
</comment>
<dbReference type="GO" id="GO:0000160">
    <property type="term" value="P:phosphorelay signal transduction system"/>
    <property type="evidence" value="ECO:0007669"/>
    <property type="project" value="UniProtKB-KW"/>
</dbReference>
<evidence type="ECO:0000313" key="7">
    <source>
        <dbReference type="EMBL" id="GAI13051.1"/>
    </source>
</evidence>
<dbReference type="EMBL" id="BARV01007811">
    <property type="protein sequence ID" value="GAI13051.1"/>
    <property type="molecule type" value="Genomic_DNA"/>
</dbReference>
<dbReference type="InterPro" id="IPR004358">
    <property type="entry name" value="Sig_transdc_His_kin-like_C"/>
</dbReference>
<dbReference type="PRINTS" id="PR00344">
    <property type="entry name" value="BCTRLSENSOR"/>
</dbReference>
<proteinExistence type="predicted"/>
<keyword evidence="5" id="KW-0902">Two-component regulatory system</keyword>
<dbReference type="Pfam" id="PF02518">
    <property type="entry name" value="HATPase_c"/>
    <property type="match status" value="1"/>
</dbReference>
<evidence type="ECO:0000259" key="6">
    <source>
        <dbReference type="PROSITE" id="PS50109"/>
    </source>
</evidence>
<evidence type="ECO:0000256" key="2">
    <source>
        <dbReference type="ARBA" id="ARBA00012438"/>
    </source>
</evidence>
<dbReference type="Gene3D" id="3.30.565.10">
    <property type="entry name" value="Histidine kinase-like ATPase, C-terminal domain"/>
    <property type="match status" value="1"/>
</dbReference>
<protein>
    <recommendedName>
        <fullName evidence="2">histidine kinase</fullName>
        <ecNumber evidence="2">2.7.13.3</ecNumber>
    </recommendedName>
</protein>
<dbReference type="AlphaFoldDB" id="X1M4R1"/>
<organism evidence="7">
    <name type="scientific">marine sediment metagenome</name>
    <dbReference type="NCBI Taxonomy" id="412755"/>
    <lineage>
        <taxon>unclassified sequences</taxon>
        <taxon>metagenomes</taxon>
        <taxon>ecological metagenomes</taxon>
    </lineage>
</organism>
<dbReference type="SUPFAM" id="SSF55874">
    <property type="entry name" value="ATPase domain of HSP90 chaperone/DNA topoisomerase II/histidine kinase"/>
    <property type="match status" value="1"/>
</dbReference>
<evidence type="ECO:0000256" key="3">
    <source>
        <dbReference type="ARBA" id="ARBA00022679"/>
    </source>
</evidence>
<dbReference type="InterPro" id="IPR003594">
    <property type="entry name" value="HATPase_dom"/>
</dbReference>
<gene>
    <name evidence="7" type="ORF">S06H3_15845</name>
</gene>
<keyword evidence="4" id="KW-0418">Kinase</keyword>
<dbReference type="EC" id="2.7.13.3" evidence="2"/>
<dbReference type="PANTHER" id="PTHR43711:SF1">
    <property type="entry name" value="HISTIDINE KINASE 1"/>
    <property type="match status" value="1"/>
</dbReference>
<dbReference type="PANTHER" id="PTHR43711">
    <property type="entry name" value="TWO-COMPONENT HISTIDINE KINASE"/>
    <property type="match status" value="1"/>
</dbReference>
<evidence type="ECO:0000256" key="4">
    <source>
        <dbReference type="ARBA" id="ARBA00022777"/>
    </source>
</evidence>
<dbReference type="InterPro" id="IPR036890">
    <property type="entry name" value="HATPase_C_sf"/>
</dbReference>
<reference evidence="7" key="1">
    <citation type="journal article" date="2014" name="Front. Microbiol.">
        <title>High frequency of phylogenetically diverse reductive dehalogenase-homologous genes in deep subseafloor sedimentary metagenomes.</title>
        <authorList>
            <person name="Kawai M."/>
            <person name="Futagami T."/>
            <person name="Toyoda A."/>
            <person name="Takaki Y."/>
            <person name="Nishi S."/>
            <person name="Hori S."/>
            <person name="Arai W."/>
            <person name="Tsubouchi T."/>
            <person name="Morono Y."/>
            <person name="Uchiyama I."/>
            <person name="Ito T."/>
            <person name="Fujiyama A."/>
            <person name="Inagaki F."/>
            <person name="Takami H."/>
        </authorList>
    </citation>
    <scope>NUCLEOTIDE SEQUENCE</scope>
    <source>
        <strain evidence="7">Expedition CK06-06</strain>
    </source>
</reference>
<sequence length="118" mass="13356">QANELLLDLFENILFNAVKHNENPKIEISIKVSKVDRDRKKYLKFEFLDDGIGVPDALKEQLFKDISNIKSKTKGMGLGLLLVSKILSIYNGQIWVEDKIKGDPSKGSNFIILLPEVI</sequence>
<evidence type="ECO:0000256" key="1">
    <source>
        <dbReference type="ARBA" id="ARBA00000085"/>
    </source>
</evidence>
<feature type="domain" description="Histidine kinase" evidence="6">
    <location>
        <begin position="1"/>
        <end position="118"/>
    </location>
</feature>